<reference evidence="2 3" key="1">
    <citation type="submission" date="2019-06" db="EMBL/GenBank/DDBJ databases">
        <title>New taxonomy in bacterial strain CC-CFT640, isolated from vineyard.</title>
        <authorList>
            <person name="Lin S.-Y."/>
            <person name="Tsai C.-F."/>
            <person name="Young C.-C."/>
        </authorList>
    </citation>
    <scope>NUCLEOTIDE SEQUENCE [LARGE SCALE GENOMIC DNA]</scope>
    <source>
        <strain evidence="2 3">CC-CFT640</strain>
    </source>
</reference>
<dbReference type="Pfam" id="PF13649">
    <property type="entry name" value="Methyltransf_25"/>
    <property type="match status" value="1"/>
</dbReference>
<keyword evidence="2" id="KW-0489">Methyltransferase</keyword>
<dbReference type="GO" id="GO:0032259">
    <property type="term" value="P:methylation"/>
    <property type="evidence" value="ECO:0007669"/>
    <property type="project" value="UniProtKB-KW"/>
</dbReference>
<sequence>MIAQSTKPRRGAAAKDRKTALARTVPQRLIWATERLDIAPTDRLLEIGCGPGVTVSLICDRLTHGTITAIDRSSTAIAAAKARNRDHIASGRAAFQATELAAARFESASFNKAFAVNVNLFWIDAARELAVIGDALTADGTLTLVYQPPAAKQRHAISRKLALALEANGFVVAEVRSTAPGAPPLLGVTARITPARRCPAPAAKATLRRGRI</sequence>
<dbReference type="AlphaFoldDB" id="A0A5C8PE90"/>
<dbReference type="GO" id="GO:0008168">
    <property type="term" value="F:methyltransferase activity"/>
    <property type="evidence" value="ECO:0007669"/>
    <property type="project" value="UniProtKB-KW"/>
</dbReference>
<dbReference type="Gene3D" id="3.40.50.150">
    <property type="entry name" value="Vaccinia Virus protein VP39"/>
    <property type="match status" value="1"/>
</dbReference>
<keyword evidence="3" id="KW-1185">Reference proteome</keyword>
<gene>
    <name evidence="2" type="ORF">FHP25_26950</name>
</gene>
<keyword evidence="2" id="KW-0808">Transferase</keyword>
<evidence type="ECO:0000259" key="1">
    <source>
        <dbReference type="Pfam" id="PF13649"/>
    </source>
</evidence>
<protein>
    <submittedName>
        <fullName evidence="2">Class I SAM-dependent methyltransferase</fullName>
    </submittedName>
</protein>
<proteinExistence type="predicted"/>
<dbReference type="EMBL" id="VDUZ01000036">
    <property type="protein sequence ID" value="TXL72067.1"/>
    <property type="molecule type" value="Genomic_DNA"/>
</dbReference>
<dbReference type="InterPro" id="IPR041698">
    <property type="entry name" value="Methyltransf_25"/>
</dbReference>
<comment type="caution">
    <text evidence="2">The sequence shown here is derived from an EMBL/GenBank/DDBJ whole genome shotgun (WGS) entry which is preliminary data.</text>
</comment>
<organism evidence="2 3">
    <name type="scientific">Vineibacter terrae</name>
    <dbReference type="NCBI Taxonomy" id="2586908"/>
    <lineage>
        <taxon>Bacteria</taxon>
        <taxon>Pseudomonadati</taxon>
        <taxon>Pseudomonadota</taxon>
        <taxon>Alphaproteobacteria</taxon>
        <taxon>Hyphomicrobiales</taxon>
        <taxon>Vineibacter</taxon>
    </lineage>
</organism>
<dbReference type="SUPFAM" id="SSF53335">
    <property type="entry name" value="S-adenosyl-L-methionine-dependent methyltransferases"/>
    <property type="match status" value="1"/>
</dbReference>
<evidence type="ECO:0000313" key="3">
    <source>
        <dbReference type="Proteomes" id="UP000321638"/>
    </source>
</evidence>
<dbReference type="Proteomes" id="UP000321638">
    <property type="component" value="Unassembled WGS sequence"/>
</dbReference>
<dbReference type="InterPro" id="IPR029063">
    <property type="entry name" value="SAM-dependent_MTases_sf"/>
</dbReference>
<dbReference type="OrthoDB" id="4571118at2"/>
<accession>A0A5C8PE90</accession>
<dbReference type="RefSeq" id="WP_147850095.1">
    <property type="nucleotide sequence ID" value="NZ_VDUZ01000036.1"/>
</dbReference>
<name>A0A5C8PE90_9HYPH</name>
<evidence type="ECO:0000313" key="2">
    <source>
        <dbReference type="EMBL" id="TXL72067.1"/>
    </source>
</evidence>
<feature type="domain" description="Methyltransferase" evidence="1">
    <location>
        <begin position="45"/>
        <end position="129"/>
    </location>
</feature>